<dbReference type="InterPro" id="IPR041412">
    <property type="entry name" value="Xrn1_helical"/>
</dbReference>
<reference evidence="14" key="1">
    <citation type="submission" date="2024-02" db="EMBL/GenBank/DDBJ databases">
        <authorList>
            <consortium name="ELIXIR-Norway"/>
            <consortium name="Elixir Norway"/>
        </authorList>
    </citation>
    <scope>NUCLEOTIDE SEQUENCE</scope>
</reference>
<feature type="region of interest" description="Disordered" evidence="12">
    <location>
        <begin position="408"/>
        <end position="430"/>
    </location>
</feature>
<dbReference type="InterPro" id="IPR017151">
    <property type="entry name" value="Xrn2/3/4"/>
</dbReference>
<feature type="compositionally biased region" description="Basic residues" evidence="12">
    <location>
        <begin position="413"/>
        <end position="422"/>
    </location>
</feature>
<dbReference type="Pfam" id="PF17846">
    <property type="entry name" value="XRN_M"/>
    <property type="match status" value="1"/>
</dbReference>
<dbReference type="InterPro" id="IPR001878">
    <property type="entry name" value="Znf_CCHC"/>
</dbReference>
<dbReference type="PROSITE" id="PS50158">
    <property type="entry name" value="ZF_CCHC"/>
    <property type="match status" value="1"/>
</dbReference>
<evidence type="ECO:0000256" key="7">
    <source>
        <dbReference type="ARBA" id="ARBA00022839"/>
    </source>
</evidence>
<evidence type="ECO:0000313" key="15">
    <source>
        <dbReference type="Proteomes" id="UP001497512"/>
    </source>
</evidence>
<keyword evidence="6 10" id="KW-0378">Hydrolase</keyword>
<accession>A0ABP0U4Q9</accession>
<keyword evidence="11" id="KW-0863">Zinc-finger</keyword>
<evidence type="ECO:0000256" key="6">
    <source>
        <dbReference type="ARBA" id="ARBA00022801"/>
    </source>
</evidence>
<keyword evidence="3" id="KW-0698">rRNA processing</keyword>
<comment type="similarity">
    <text evidence="2 10">Belongs to the 5'-3' exonuclease family. XRN2/RAT1 subfamily.</text>
</comment>
<name>A0ABP0U4Q9_9BRYO</name>
<feature type="compositionally biased region" description="Polar residues" evidence="12">
    <location>
        <begin position="774"/>
        <end position="783"/>
    </location>
</feature>
<evidence type="ECO:0000313" key="14">
    <source>
        <dbReference type="EMBL" id="CAK9212779.1"/>
    </source>
</evidence>
<evidence type="ECO:0000256" key="10">
    <source>
        <dbReference type="PIRNR" id="PIRNR037239"/>
    </source>
</evidence>
<dbReference type="PANTHER" id="PTHR12341">
    <property type="entry name" value="5'-&gt;3' EXORIBONUCLEASE"/>
    <property type="match status" value="1"/>
</dbReference>
<sequence length="984" mass="111059">MGVPAFYRWLSDKYPRIVVDAVEEDIKLPDTIVQPNPNGQEYDNLYLDMNGIIHPCFHPEDQEAPSTYGEVFQSMFDYIDRLFAIVRPRKLLFMAIDGVAPRAKMNQQRSRRFKAAKDATEAAVEEERLRKEFAAEGRIILPKLKSEACDSNVITPGTHFMSSLATALQYYIHLRMNQHPGWCNLKVILSDSNVPGEGEHKIMSYIRLQRNLLGSDPNIQHCLYGLDADLIMLALATHEPHFSILREVVTTTGQQEKCLVCGQTGHSPAECEEKPGKKASELNEKIGEVKKPPFQFVHIWTLREYLEHDIIIQDPPFVVDIERIVDDFVFMCFFVGNDFLPHMPTLEIREGAINLLMAIYKQNFTSMGGYLTEDGEVNLSRVEQFIQKIGIQEDNIFQKRARLLQKQAERRKRDQHTKQRQRPRVDDGEPIADSEILTLGETDTMDELKAKLKNTLREKSDVLSGGGELEDSVRLGEPGWRERYYREKFEAKTVEEIEEIQRDVVLKYTEGLCWVMRYYYQGVCSWNWYYPYHYAPFASDLKDLDQLEITFFIGRPFKPLDQLMGVLPAASSKALPHHYRPLMMDPNSPISDFYPQDFVVDMNGKRFSWQGVAKLPFIEEDRLLLETGKVEDTLSAEERLRNCISADKLLISSSHPLAPSVIALYNRYAYIRGQCQVEVIEEIDPIASQGMNGFIALGNEEPCPATIPSPVHGMLDITNNQVLSVTFRNPPRHRHIAKPPEGVKMPTKTISQADIKQQPLWHEDTGQRPHSQDRSPGSSSNDAARRIVQNSLQQRNNSANMMGGGQERQQRQLTVTSPGGGGLRDPPSPNQHKSQGRGRPVGPPGYPVFTNTPANLQYGRGQNTQNISGSPTYSGGKNMSSHYQRPQYSGAGYYPPQHQAHQVIPRAPPVHGGHGFMGRGGNPLPGMYSAHLSPTPVSPVLGQQAFGGPRMVTQNSYVVSENRGAAQGQQGKGRGGRYSDQSRY</sequence>
<keyword evidence="8" id="KW-0175">Coiled coil</keyword>
<feature type="compositionally biased region" description="Polar residues" evidence="12">
    <location>
        <begin position="849"/>
        <end position="887"/>
    </location>
</feature>
<feature type="region of interest" description="Disordered" evidence="12">
    <location>
        <begin position="960"/>
        <end position="984"/>
    </location>
</feature>
<evidence type="ECO:0000256" key="3">
    <source>
        <dbReference type="ARBA" id="ARBA00022552"/>
    </source>
</evidence>
<keyword evidence="4 10" id="KW-0507">mRNA processing</keyword>
<evidence type="ECO:0000256" key="8">
    <source>
        <dbReference type="ARBA" id="ARBA00023054"/>
    </source>
</evidence>
<dbReference type="Gene3D" id="3.40.50.12390">
    <property type="match status" value="2"/>
</dbReference>
<evidence type="ECO:0000256" key="4">
    <source>
        <dbReference type="ARBA" id="ARBA00022664"/>
    </source>
</evidence>
<dbReference type="PANTHER" id="PTHR12341:SF41">
    <property type="entry name" value="5'-3' EXORIBONUCLEASE 2"/>
    <property type="match status" value="1"/>
</dbReference>
<dbReference type="Pfam" id="PF03159">
    <property type="entry name" value="XRN_N"/>
    <property type="match status" value="1"/>
</dbReference>
<keyword evidence="11" id="KW-0862">Zinc</keyword>
<evidence type="ECO:0000259" key="13">
    <source>
        <dbReference type="PROSITE" id="PS50158"/>
    </source>
</evidence>
<dbReference type="CDD" id="cd18673">
    <property type="entry name" value="PIN_XRN1-2-like"/>
    <property type="match status" value="1"/>
</dbReference>
<evidence type="ECO:0000256" key="2">
    <source>
        <dbReference type="ARBA" id="ARBA00006994"/>
    </source>
</evidence>
<feature type="domain" description="CCHC-type" evidence="13">
    <location>
        <begin position="257"/>
        <end position="273"/>
    </location>
</feature>
<evidence type="ECO:0000256" key="9">
    <source>
        <dbReference type="ARBA" id="ARBA00023242"/>
    </source>
</evidence>
<comment type="subcellular location">
    <subcellularLocation>
        <location evidence="1">Nucleus</location>
    </subcellularLocation>
</comment>
<dbReference type="EC" id="3.1.13.-" evidence="10"/>
<feature type="region of interest" description="Disordered" evidence="12">
    <location>
        <begin position="763"/>
        <end position="783"/>
    </location>
</feature>
<dbReference type="Gene3D" id="1.25.40.1050">
    <property type="match status" value="1"/>
</dbReference>
<evidence type="ECO:0000256" key="1">
    <source>
        <dbReference type="ARBA" id="ARBA00004123"/>
    </source>
</evidence>
<evidence type="ECO:0000256" key="5">
    <source>
        <dbReference type="ARBA" id="ARBA00022722"/>
    </source>
</evidence>
<dbReference type="PIRSF" id="PIRSF037239">
    <property type="entry name" value="Exonuclease_Xrn2"/>
    <property type="match status" value="1"/>
</dbReference>
<dbReference type="EMBL" id="OZ019911">
    <property type="protein sequence ID" value="CAK9212779.1"/>
    <property type="molecule type" value="Genomic_DNA"/>
</dbReference>
<dbReference type="Proteomes" id="UP001497512">
    <property type="component" value="Chromosome 19"/>
</dbReference>
<keyword evidence="5 10" id="KW-0540">Nuclease</keyword>
<feature type="region of interest" description="Disordered" evidence="12">
    <location>
        <begin position="797"/>
        <end position="893"/>
    </location>
</feature>
<feature type="compositionally biased region" description="Basic and acidic residues" evidence="12">
    <location>
        <begin position="763"/>
        <end position="773"/>
    </location>
</feature>
<proteinExistence type="inferred from homology"/>
<keyword evidence="7 10" id="KW-0269">Exonuclease</keyword>
<comment type="function">
    <text evidence="10">Possesses 5'-&gt;3' exoribonuclease activity. Acts as an endogenous post-transcriptional gene silencing (PTGS) suppressor.</text>
</comment>
<feature type="region of interest" description="Disordered" evidence="12">
    <location>
        <begin position="728"/>
        <end position="748"/>
    </location>
</feature>
<organism evidence="14 15">
    <name type="scientific">Sphagnum troendelagicum</name>
    <dbReference type="NCBI Taxonomy" id="128251"/>
    <lineage>
        <taxon>Eukaryota</taxon>
        <taxon>Viridiplantae</taxon>
        <taxon>Streptophyta</taxon>
        <taxon>Embryophyta</taxon>
        <taxon>Bryophyta</taxon>
        <taxon>Sphagnophytina</taxon>
        <taxon>Sphagnopsida</taxon>
        <taxon>Sphagnales</taxon>
        <taxon>Sphagnaceae</taxon>
        <taxon>Sphagnum</taxon>
    </lineage>
</organism>
<dbReference type="InterPro" id="IPR027073">
    <property type="entry name" value="5_3_exoribonuclease"/>
</dbReference>
<dbReference type="InterPro" id="IPR004859">
    <property type="entry name" value="Xrn1_N"/>
</dbReference>
<keyword evidence="9" id="KW-0539">Nucleus</keyword>
<gene>
    <name evidence="14" type="ORF">CSSPTR1EN2_LOCUS11407</name>
</gene>
<keyword evidence="15" id="KW-1185">Reference proteome</keyword>
<protein>
    <recommendedName>
        <fullName evidence="10">5'-3' exoribonuclease</fullName>
        <ecNumber evidence="10">3.1.13.-</ecNumber>
    </recommendedName>
</protein>
<evidence type="ECO:0000256" key="11">
    <source>
        <dbReference type="PROSITE-ProRule" id="PRU00047"/>
    </source>
</evidence>
<evidence type="ECO:0000256" key="12">
    <source>
        <dbReference type="SAM" id="MobiDB-lite"/>
    </source>
</evidence>
<keyword evidence="11" id="KW-0479">Metal-binding</keyword>